<keyword evidence="1" id="KW-1133">Transmembrane helix</keyword>
<dbReference type="AlphaFoldDB" id="A0A2N8HEG5"/>
<dbReference type="PANTHER" id="PTHR39165:SF1">
    <property type="entry name" value="DUF456 DOMAIN-CONTAINING PROTEIN"/>
    <property type="match status" value="1"/>
</dbReference>
<name>A0A2N8HEG5_9BACT</name>
<accession>A0A2N8HEG5</accession>
<dbReference type="EMBL" id="PJKA01000010">
    <property type="protein sequence ID" value="PNC18347.1"/>
    <property type="molecule type" value="Genomic_DNA"/>
</dbReference>
<dbReference type="InterPro" id="IPR007403">
    <property type="entry name" value="DUF456"/>
</dbReference>
<dbReference type="Pfam" id="PF04306">
    <property type="entry name" value="DUF456"/>
    <property type="match status" value="1"/>
</dbReference>
<dbReference type="PANTHER" id="PTHR39165">
    <property type="entry name" value="IG HYPOTHETICAL 17883"/>
    <property type="match status" value="1"/>
</dbReference>
<feature type="transmembrane region" description="Helical" evidence="1">
    <location>
        <begin position="65"/>
        <end position="81"/>
    </location>
</feature>
<evidence type="ECO:0008006" key="4">
    <source>
        <dbReference type="Google" id="ProtNLM"/>
    </source>
</evidence>
<evidence type="ECO:0000313" key="2">
    <source>
        <dbReference type="EMBL" id="PNC18347.1"/>
    </source>
</evidence>
<feature type="transmembrane region" description="Helical" evidence="1">
    <location>
        <begin position="151"/>
        <end position="172"/>
    </location>
</feature>
<sequence>MPPGALPDKKGGMPPVLSETLVWCVTLLLFGMGLIGTLIPMLPGIIIIAAGCIWQGVMGAGRLEWWGWTVLALLVAGGLVIDKLSGGMGAKKFGSTAAGIWGAIIGAVVGAILFTPIVGLLFMPFLGALLAELIFARKDIMAAFKAGSGAALGMLTGLLLEFTCGLLIIAWFCSCYFLF</sequence>
<evidence type="ECO:0000256" key="1">
    <source>
        <dbReference type="SAM" id="Phobius"/>
    </source>
</evidence>
<reference evidence="2 3" key="1">
    <citation type="journal article" date="2017" name="BMC Genomics">
        <title>Genome sequencing of 39 Akkermansia muciniphila isolates reveals its population structure, genomic and functional diverisity, and global distribution in mammalian gut microbiotas.</title>
        <authorList>
            <person name="Guo X."/>
            <person name="Li S."/>
            <person name="Zhang J."/>
            <person name="Wu F."/>
            <person name="Li X."/>
            <person name="Wu D."/>
            <person name="Zhang M."/>
            <person name="Ou Z."/>
            <person name="Jie Z."/>
            <person name="Yan Q."/>
            <person name="Li P."/>
            <person name="Yi J."/>
            <person name="Peng Y."/>
        </authorList>
    </citation>
    <scope>NUCLEOTIDE SEQUENCE [LARGE SCALE GENOMIC DNA]</scope>
    <source>
        <strain evidence="2 3">GP24</strain>
    </source>
</reference>
<keyword evidence="1" id="KW-0472">Membrane</keyword>
<protein>
    <recommendedName>
        <fullName evidence="4">DUF456 domain-containing protein</fullName>
    </recommendedName>
</protein>
<gene>
    <name evidence="2" type="ORF">CXU22_06905</name>
</gene>
<feature type="transmembrane region" description="Helical" evidence="1">
    <location>
        <begin position="101"/>
        <end position="130"/>
    </location>
</feature>
<keyword evidence="1" id="KW-0812">Transmembrane</keyword>
<dbReference type="Proteomes" id="UP000236000">
    <property type="component" value="Unassembled WGS sequence"/>
</dbReference>
<organism evidence="2 3">
    <name type="scientific">Akkermansia muciniphila</name>
    <dbReference type="NCBI Taxonomy" id="239935"/>
    <lineage>
        <taxon>Bacteria</taxon>
        <taxon>Pseudomonadati</taxon>
        <taxon>Verrucomicrobiota</taxon>
        <taxon>Verrucomicrobiia</taxon>
        <taxon>Verrucomicrobiales</taxon>
        <taxon>Akkermansiaceae</taxon>
        <taxon>Akkermansia</taxon>
    </lineage>
</organism>
<evidence type="ECO:0000313" key="3">
    <source>
        <dbReference type="Proteomes" id="UP000236000"/>
    </source>
</evidence>
<feature type="transmembrane region" description="Helical" evidence="1">
    <location>
        <begin position="20"/>
        <end position="53"/>
    </location>
</feature>
<comment type="caution">
    <text evidence="2">The sequence shown here is derived from an EMBL/GenBank/DDBJ whole genome shotgun (WGS) entry which is preliminary data.</text>
</comment>
<proteinExistence type="predicted"/>